<protein>
    <submittedName>
        <fullName evidence="4">SH3 domain-containing protein</fullName>
    </submittedName>
</protein>
<dbReference type="Gene3D" id="2.30.30.40">
    <property type="entry name" value="SH3 Domains"/>
    <property type="match status" value="1"/>
</dbReference>
<evidence type="ECO:0000259" key="3">
    <source>
        <dbReference type="Pfam" id="PF08239"/>
    </source>
</evidence>
<dbReference type="InterPro" id="IPR003646">
    <property type="entry name" value="SH3-like_bac-type"/>
</dbReference>
<dbReference type="Pfam" id="PF08239">
    <property type="entry name" value="SH3_3"/>
    <property type="match status" value="1"/>
</dbReference>
<reference evidence="4" key="1">
    <citation type="submission" date="2020-09" db="EMBL/GenBank/DDBJ databases">
        <title>Genome seq and assembly of Tianweitania sp.</title>
        <authorList>
            <person name="Chhetri G."/>
        </authorList>
    </citation>
    <scope>NUCLEOTIDE SEQUENCE</scope>
    <source>
        <strain evidence="4">Rool2</strain>
    </source>
</reference>
<evidence type="ECO:0000313" key="5">
    <source>
        <dbReference type="Proteomes" id="UP000643405"/>
    </source>
</evidence>
<feature type="signal peptide" evidence="2">
    <location>
        <begin position="1"/>
        <end position="22"/>
    </location>
</feature>
<organism evidence="4 5">
    <name type="scientific">Oryzicola mucosus</name>
    <dbReference type="NCBI Taxonomy" id="2767425"/>
    <lineage>
        <taxon>Bacteria</taxon>
        <taxon>Pseudomonadati</taxon>
        <taxon>Pseudomonadota</taxon>
        <taxon>Alphaproteobacteria</taxon>
        <taxon>Hyphomicrobiales</taxon>
        <taxon>Phyllobacteriaceae</taxon>
        <taxon>Oryzicola</taxon>
    </lineage>
</organism>
<evidence type="ECO:0000313" key="4">
    <source>
        <dbReference type="EMBL" id="MBD0413585.1"/>
    </source>
</evidence>
<dbReference type="Proteomes" id="UP000643405">
    <property type="component" value="Unassembled WGS sequence"/>
</dbReference>
<gene>
    <name evidence="4" type="ORF">ICI42_02850</name>
</gene>
<dbReference type="EMBL" id="JACVVX010000001">
    <property type="protein sequence ID" value="MBD0413585.1"/>
    <property type="molecule type" value="Genomic_DNA"/>
</dbReference>
<evidence type="ECO:0000256" key="1">
    <source>
        <dbReference type="SAM" id="MobiDB-lite"/>
    </source>
</evidence>
<name>A0A8J6PYM5_9HYPH</name>
<proteinExistence type="predicted"/>
<evidence type="ECO:0000256" key="2">
    <source>
        <dbReference type="SAM" id="SignalP"/>
    </source>
</evidence>
<accession>A0A8J6PYM5</accession>
<dbReference type="RefSeq" id="WP_188163007.1">
    <property type="nucleotide sequence ID" value="NZ_JACVVX010000001.1"/>
</dbReference>
<sequence>MPRLSLAASIACLVLFAGPAIAQEAPTAAALPPVEGKPSATAMVEGVAAGDLLNVRVEASPMQKVIGRLPNGAVVRKYDCKAVNGYEWCKVEAIELEGLSGWAPARYLRPLELPDDLISTASAGERQDALGTITGETTEPSVPVGEAAPEGAEPQPAQEQIALAPVPAPSEALAAPSADTTEKLDRPAPVESTPEVSTALPSGIEARFGGAPALALPPAAEEAQPGLDAGTSYALALATVASAAPAAMPETPVAEAPQEPAEPLIASLQPRAQEAIALALSVPCARYTGQPMTACAASVVRPAEGQADVTVTWPDGGTRVIHFRDGNPSGSNTRAEFRFTREGSLNMIRIGVSERFEITDAVAIGD</sequence>
<feature type="region of interest" description="Disordered" evidence="1">
    <location>
        <begin position="171"/>
        <end position="197"/>
    </location>
</feature>
<feature type="chain" id="PRO_5035183466" evidence="2">
    <location>
        <begin position="23"/>
        <end position="366"/>
    </location>
</feature>
<comment type="caution">
    <text evidence="4">The sequence shown here is derived from an EMBL/GenBank/DDBJ whole genome shotgun (WGS) entry which is preliminary data.</text>
</comment>
<keyword evidence="5" id="KW-1185">Reference proteome</keyword>
<feature type="compositionally biased region" description="Low complexity" evidence="1">
    <location>
        <begin position="142"/>
        <end position="157"/>
    </location>
</feature>
<keyword evidence="2" id="KW-0732">Signal</keyword>
<feature type="domain" description="SH3b" evidence="3">
    <location>
        <begin position="53"/>
        <end position="108"/>
    </location>
</feature>
<dbReference type="AlphaFoldDB" id="A0A8J6PYM5"/>
<feature type="region of interest" description="Disordered" evidence="1">
    <location>
        <begin position="131"/>
        <end position="157"/>
    </location>
</feature>